<protein>
    <recommendedName>
        <fullName evidence="3">Prion-inhibition and propagation HeLo domain-containing protein</fullName>
    </recommendedName>
</protein>
<reference evidence="1 2" key="1">
    <citation type="submission" date="2024-01" db="EMBL/GenBank/DDBJ databases">
        <authorList>
            <person name="Allen C."/>
            <person name="Tagirdzhanova G."/>
        </authorList>
    </citation>
    <scope>NUCLEOTIDE SEQUENCE [LARGE SCALE GENOMIC DNA]</scope>
</reference>
<keyword evidence="2" id="KW-1185">Reference proteome</keyword>
<gene>
    <name evidence="1" type="ORF">SBRCBS47491_007309</name>
</gene>
<evidence type="ECO:0000313" key="2">
    <source>
        <dbReference type="Proteomes" id="UP001642406"/>
    </source>
</evidence>
<evidence type="ECO:0000313" key="1">
    <source>
        <dbReference type="EMBL" id="CAK7229613.1"/>
    </source>
</evidence>
<organism evidence="1 2">
    <name type="scientific">Sporothrix bragantina</name>
    <dbReference type="NCBI Taxonomy" id="671064"/>
    <lineage>
        <taxon>Eukaryota</taxon>
        <taxon>Fungi</taxon>
        <taxon>Dikarya</taxon>
        <taxon>Ascomycota</taxon>
        <taxon>Pezizomycotina</taxon>
        <taxon>Sordariomycetes</taxon>
        <taxon>Sordariomycetidae</taxon>
        <taxon>Ophiostomatales</taxon>
        <taxon>Ophiostomataceae</taxon>
        <taxon>Sporothrix</taxon>
    </lineage>
</organism>
<comment type="caution">
    <text evidence="1">The sequence shown here is derived from an EMBL/GenBank/DDBJ whole genome shotgun (WGS) entry which is preliminary data.</text>
</comment>
<name>A0ABP0CCG3_9PEZI</name>
<accession>A0ABP0CCG3</accession>
<dbReference type="PANTHER" id="PTHR35186:SF4">
    <property type="entry name" value="PRION-INHIBITION AND PROPAGATION HELO DOMAIN-CONTAINING PROTEIN"/>
    <property type="match status" value="1"/>
</dbReference>
<proteinExistence type="predicted"/>
<sequence length="138" mass="15475">MSGIEIAGLILGSIPLAISAMEHYADGVSTLKRYQRYRHELTVLINILKTERVKLLNTCDKLLVGLAAPSQIEAMLDEPFGPLWREPRLQTAIQMRLWRSHGVFQTTISDVYAAIKEMFHKLGLRPDAPAQTGVIFTT</sequence>
<evidence type="ECO:0008006" key="3">
    <source>
        <dbReference type="Google" id="ProtNLM"/>
    </source>
</evidence>
<dbReference type="EMBL" id="CAWUHC010000081">
    <property type="protein sequence ID" value="CAK7229613.1"/>
    <property type="molecule type" value="Genomic_DNA"/>
</dbReference>
<dbReference type="PANTHER" id="PTHR35186">
    <property type="entry name" value="ANK_REP_REGION DOMAIN-CONTAINING PROTEIN"/>
    <property type="match status" value="1"/>
</dbReference>
<dbReference type="Proteomes" id="UP001642406">
    <property type="component" value="Unassembled WGS sequence"/>
</dbReference>